<feature type="transmembrane region" description="Helical" evidence="1">
    <location>
        <begin position="57"/>
        <end position="75"/>
    </location>
</feature>
<feature type="transmembrane region" description="Helical" evidence="1">
    <location>
        <begin position="328"/>
        <end position="346"/>
    </location>
</feature>
<dbReference type="EMBL" id="AHNU02000039">
    <property type="protein sequence ID" value="EMN90784.1"/>
    <property type="molecule type" value="Genomic_DNA"/>
</dbReference>
<feature type="transmembrane region" description="Helical" evidence="1">
    <location>
        <begin position="398"/>
        <end position="418"/>
    </location>
</feature>
<keyword evidence="3" id="KW-1185">Reference proteome</keyword>
<organism evidence="2 3">
    <name type="scientific">Leptospira weilii str. UI 13098</name>
    <dbReference type="NCBI Taxonomy" id="1088542"/>
    <lineage>
        <taxon>Bacteria</taxon>
        <taxon>Pseudomonadati</taxon>
        <taxon>Spirochaetota</taxon>
        <taxon>Spirochaetia</taxon>
        <taxon>Leptospirales</taxon>
        <taxon>Leptospiraceae</taxon>
        <taxon>Leptospira</taxon>
    </lineage>
</organism>
<reference evidence="2 3" key="1">
    <citation type="submission" date="2013-01" db="EMBL/GenBank/DDBJ databases">
        <authorList>
            <person name="Harkins D.M."/>
            <person name="Durkin A.S."/>
            <person name="Brinkac L.M."/>
            <person name="Haft D.H."/>
            <person name="Selengut J.D."/>
            <person name="Sanka R."/>
            <person name="DePew J."/>
            <person name="Purushe J."/>
            <person name="Chanthongthip A."/>
            <person name="Lattana O."/>
            <person name="Phetsouvanh R."/>
            <person name="Newton P.N."/>
            <person name="Vinetz J.M."/>
            <person name="Sutton G.G."/>
            <person name="Nierman W.C."/>
            <person name="Fouts D.E."/>
        </authorList>
    </citation>
    <scope>NUCLEOTIDE SEQUENCE [LARGE SCALE GENOMIC DNA]</scope>
    <source>
        <strain evidence="2 3">UI 13098</strain>
    </source>
</reference>
<comment type="caution">
    <text evidence="2">The sequence shown here is derived from an EMBL/GenBank/DDBJ whole genome shotgun (WGS) entry which is preliminary data.</text>
</comment>
<keyword evidence="1" id="KW-0812">Transmembrane</keyword>
<name>M6Q653_9LEPT</name>
<evidence type="ECO:0000256" key="1">
    <source>
        <dbReference type="SAM" id="Phobius"/>
    </source>
</evidence>
<feature type="transmembrane region" description="Helical" evidence="1">
    <location>
        <begin position="264"/>
        <end position="282"/>
    </location>
</feature>
<feature type="transmembrane region" description="Helical" evidence="1">
    <location>
        <begin position="116"/>
        <end position="133"/>
    </location>
</feature>
<feature type="transmembrane region" description="Helical" evidence="1">
    <location>
        <begin position="187"/>
        <end position="206"/>
    </location>
</feature>
<accession>M6Q653</accession>
<feature type="transmembrane region" description="Helical" evidence="1">
    <location>
        <begin position="218"/>
        <end position="244"/>
    </location>
</feature>
<dbReference type="Proteomes" id="UP000012118">
    <property type="component" value="Unassembled WGS sequence"/>
</dbReference>
<feature type="transmembrane region" description="Helical" evidence="1">
    <location>
        <begin position="27"/>
        <end position="45"/>
    </location>
</feature>
<gene>
    <name evidence="2" type="ORF">LEP1GSC108_2399</name>
</gene>
<dbReference type="AlphaFoldDB" id="M6Q653"/>
<sequence length="456" mass="52099">MKLLWFFCIVFFCFSFPLQVGMMSDKPALIPYLILFGIYLIKLANPKKQNITKPSGTISKFVLLYSLLVLGHFIWQVSFGVIELKEGLRVSFLFLAPVLIYDIFRTNISSQEIKTIFVAIIVSGFCSGLFFVYDSISKLAFKKLTSYSIAAEKYVDQKHKSDFGNGIYRAPSGRAVLNNRSFGLLEMHTVSSTWIALAAFATLSLLPSGRKKIRFGIILLSSLMITVCLNFTSIVSFGFVLFLLEFKMLSLFLGEFSKKEVGRILSFCLFLCLGILFLMLLFPERLMHFFEKNLTFQISLAFSGNGLVKVSYIQSLFTDGFQRILESVFRFPLLLLVGEGFSSFGTLKGGDFGCVDTFLRFGASFSLILIFLLWKIVWNIHFFEKRQGFKNSFEQFRILKFVSFVLLFLAFMELHYSVWFAKSVLPIVFIALGLYTRFYLALKDENLPIEKSQTVQ</sequence>
<feature type="transmembrane region" description="Helical" evidence="1">
    <location>
        <begin position="87"/>
        <end position="104"/>
    </location>
</feature>
<protein>
    <submittedName>
        <fullName evidence="2">Putative membrane protein</fullName>
    </submittedName>
</protein>
<feature type="transmembrane region" description="Helical" evidence="1">
    <location>
        <begin position="358"/>
        <end position="377"/>
    </location>
</feature>
<keyword evidence="1" id="KW-0472">Membrane</keyword>
<evidence type="ECO:0000313" key="3">
    <source>
        <dbReference type="Proteomes" id="UP000012118"/>
    </source>
</evidence>
<evidence type="ECO:0000313" key="2">
    <source>
        <dbReference type="EMBL" id="EMN90784.1"/>
    </source>
</evidence>
<keyword evidence="1" id="KW-1133">Transmembrane helix</keyword>
<feature type="transmembrane region" description="Helical" evidence="1">
    <location>
        <begin position="424"/>
        <end position="442"/>
    </location>
</feature>
<proteinExistence type="predicted"/>